<feature type="domain" description="RDD" evidence="8">
    <location>
        <begin position="32"/>
        <end position="159"/>
    </location>
</feature>
<organism evidence="9 10">
    <name type="scientific">Endozoicomonas montiporae CL-33</name>
    <dbReference type="NCBI Taxonomy" id="570277"/>
    <lineage>
        <taxon>Bacteria</taxon>
        <taxon>Pseudomonadati</taxon>
        <taxon>Pseudomonadota</taxon>
        <taxon>Gammaproteobacteria</taxon>
        <taxon>Oceanospirillales</taxon>
        <taxon>Endozoicomonadaceae</taxon>
        <taxon>Endozoicomonas</taxon>
    </lineage>
</organism>
<evidence type="ECO:0000313" key="10">
    <source>
        <dbReference type="Proteomes" id="UP000071065"/>
    </source>
</evidence>
<dbReference type="EMBL" id="CP013251">
    <property type="protein sequence ID" value="AMO54440.1"/>
    <property type="molecule type" value="Genomic_DNA"/>
</dbReference>
<accession>A0A142B6R4</accession>
<evidence type="ECO:0000259" key="8">
    <source>
        <dbReference type="Pfam" id="PF06271"/>
    </source>
</evidence>
<evidence type="ECO:0000256" key="7">
    <source>
        <dbReference type="SAM" id="Phobius"/>
    </source>
</evidence>
<dbReference type="PATRIC" id="fig|570277.3.peg.176"/>
<dbReference type="PANTHER" id="PTHR36115:SF4">
    <property type="entry name" value="MEMBRANE PROTEIN"/>
    <property type="match status" value="1"/>
</dbReference>
<dbReference type="AlphaFoldDB" id="A0A142B6R4"/>
<reference evidence="9 10" key="1">
    <citation type="journal article" date="2016" name="Front. Microbiol.">
        <title>Genomic Insight into the Host-Endosymbiont Relationship of Endozoicomonas montiporae CL-33(T) with its Coral Host.</title>
        <authorList>
            <person name="Ding J.-Y."/>
            <person name="Shiu J.-H."/>
            <person name="Chen W.-M."/>
            <person name="Chiang Y.-R."/>
            <person name="Tang S.-L."/>
        </authorList>
    </citation>
    <scope>NUCLEOTIDE SEQUENCE [LARGE SCALE GENOMIC DNA]</scope>
    <source>
        <strain evidence="9 10">CL-33</strain>
    </source>
</reference>
<dbReference type="STRING" id="570277.EZMO1_0170"/>
<comment type="subcellular location">
    <subcellularLocation>
        <location evidence="1">Cell membrane</location>
        <topology evidence="1">Multi-pass membrane protein</topology>
    </subcellularLocation>
</comment>
<gene>
    <name evidence="9" type="ORF">EZMO1_0170</name>
</gene>
<dbReference type="KEGG" id="emp:EZMO1_0170"/>
<feature type="transmembrane region" description="Helical" evidence="7">
    <location>
        <begin position="73"/>
        <end position="95"/>
    </location>
</feature>
<feature type="transmembrane region" description="Helical" evidence="7">
    <location>
        <begin position="39"/>
        <end position="61"/>
    </location>
</feature>
<dbReference type="RefSeq" id="WP_236632084.1">
    <property type="nucleotide sequence ID" value="NZ_CP013251.1"/>
</dbReference>
<keyword evidence="5 7" id="KW-0472">Membrane</keyword>
<evidence type="ECO:0000256" key="6">
    <source>
        <dbReference type="SAM" id="MobiDB-lite"/>
    </source>
</evidence>
<dbReference type="GO" id="GO:0005886">
    <property type="term" value="C:plasma membrane"/>
    <property type="evidence" value="ECO:0007669"/>
    <property type="project" value="UniProtKB-SubCell"/>
</dbReference>
<protein>
    <submittedName>
        <fullName evidence="9">RDD domain-containing protein</fullName>
    </submittedName>
</protein>
<keyword evidence="2" id="KW-1003">Cell membrane</keyword>
<name>A0A142B6R4_9GAMM</name>
<dbReference type="PANTHER" id="PTHR36115">
    <property type="entry name" value="PROLINE-RICH ANTIGEN HOMOLOG-RELATED"/>
    <property type="match status" value="1"/>
</dbReference>
<feature type="region of interest" description="Disordered" evidence="6">
    <location>
        <begin position="1"/>
        <end position="24"/>
    </location>
</feature>
<proteinExistence type="predicted"/>
<keyword evidence="3 7" id="KW-0812">Transmembrane</keyword>
<dbReference type="InterPro" id="IPR051791">
    <property type="entry name" value="Pra-immunoreactive"/>
</dbReference>
<feature type="transmembrane region" description="Helical" evidence="7">
    <location>
        <begin position="127"/>
        <end position="146"/>
    </location>
</feature>
<evidence type="ECO:0000256" key="4">
    <source>
        <dbReference type="ARBA" id="ARBA00022989"/>
    </source>
</evidence>
<evidence type="ECO:0000256" key="3">
    <source>
        <dbReference type="ARBA" id="ARBA00022692"/>
    </source>
</evidence>
<keyword evidence="4 7" id="KW-1133">Transmembrane helix</keyword>
<evidence type="ECO:0000256" key="1">
    <source>
        <dbReference type="ARBA" id="ARBA00004651"/>
    </source>
</evidence>
<evidence type="ECO:0000256" key="5">
    <source>
        <dbReference type="ARBA" id="ARBA00023136"/>
    </source>
</evidence>
<dbReference type="Proteomes" id="UP000071065">
    <property type="component" value="Chromosome"/>
</dbReference>
<dbReference type="InterPro" id="IPR010432">
    <property type="entry name" value="RDD"/>
</dbReference>
<evidence type="ECO:0000313" key="9">
    <source>
        <dbReference type="EMBL" id="AMO54440.1"/>
    </source>
</evidence>
<evidence type="ECO:0000256" key="2">
    <source>
        <dbReference type="ARBA" id="ARBA00022475"/>
    </source>
</evidence>
<sequence length="171" mass="19582">MVLLKNDSFEKRQRNGDSMTEQAPELPESIEYAGFWTRFGATLVDTLVLLLVTVPLMMVIYGNEMWQDGTKVLGGWDILINWLFPVVFVILFWRYRGATPGKMLTSVQVVDARTGQIPGFRQSAIRYLGYFLSTIPLMLGFFWIAIDKRKQGWHDKLAGTVVIKRKKTDST</sequence>
<dbReference type="Pfam" id="PF06271">
    <property type="entry name" value="RDD"/>
    <property type="match status" value="1"/>
</dbReference>